<dbReference type="AlphaFoldDB" id="A0AAD8GTU2"/>
<dbReference type="InterPro" id="IPR017451">
    <property type="entry name" value="F-box-assoc_interact_dom"/>
</dbReference>
<reference evidence="2" key="1">
    <citation type="submission" date="2023-02" db="EMBL/GenBank/DDBJ databases">
        <title>Genome of toxic invasive species Heracleum sosnowskyi carries increased number of genes despite the absence of recent whole-genome duplications.</title>
        <authorList>
            <person name="Schelkunov M."/>
            <person name="Shtratnikova V."/>
            <person name="Makarenko M."/>
            <person name="Klepikova A."/>
            <person name="Omelchenko D."/>
            <person name="Novikova G."/>
            <person name="Obukhova E."/>
            <person name="Bogdanov V."/>
            <person name="Penin A."/>
            <person name="Logacheva M."/>
        </authorList>
    </citation>
    <scope>NUCLEOTIDE SEQUENCE</scope>
    <source>
        <strain evidence="2">Hsosn_3</strain>
        <tissue evidence="2">Leaf</tissue>
    </source>
</reference>
<dbReference type="NCBIfam" id="TIGR01640">
    <property type="entry name" value="F_box_assoc_1"/>
    <property type="match status" value="1"/>
</dbReference>
<dbReference type="InterPro" id="IPR013187">
    <property type="entry name" value="F-box-assoc_dom_typ3"/>
</dbReference>
<protein>
    <recommendedName>
        <fullName evidence="1">F-box associated beta-propeller type 3 domain-containing protein</fullName>
    </recommendedName>
</protein>
<comment type="caution">
    <text evidence="2">The sequence shown here is derived from an EMBL/GenBank/DDBJ whole genome shotgun (WGS) entry which is preliminary data.</text>
</comment>
<evidence type="ECO:0000259" key="1">
    <source>
        <dbReference type="Pfam" id="PF08268"/>
    </source>
</evidence>
<dbReference type="Proteomes" id="UP001237642">
    <property type="component" value="Unassembled WGS sequence"/>
</dbReference>
<feature type="domain" description="F-box associated beta-propeller type 3" evidence="1">
    <location>
        <begin position="73"/>
        <end position="280"/>
    </location>
</feature>
<name>A0AAD8GTU2_9APIA</name>
<evidence type="ECO:0000313" key="2">
    <source>
        <dbReference type="EMBL" id="KAK1354222.1"/>
    </source>
</evidence>
<organism evidence="2 3">
    <name type="scientific">Heracleum sosnowskyi</name>
    <dbReference type="NCBI Taxonomy" id="360622"/>
    <lineage>
        <taxon>Eukaryota</taxon>
        <taxon>Viridiplantae</taxon>
        <taxon>Streptophyta</taxon>
        <taxon>Embryophyta</taxon>
        <taxon>Tracheophyta</taxon>
        <taxon>Spermatophyta</taxon>
        <taxon>Magnoliopsida</taxon>
        <taxon>eudicotyledons</taxon>
        <taxon>Gunneridae</taxon>
        <taxon>Pentapetalae</taxon>
        <taxon>asterids</taxon>
        <taxon>campanulids</taxon>
        <taxon>Apiales</taxon>
        <taxon>Apiaceae</taxon>
        <taxon>Apioideae</taxon>
        <taxon>apioid superclade</taxon>
        <taxon>Tordylieae</taxon>
        <taxon>Tordyliinae</taxon>
        <taxon>Heracleum</taxon>
    </lineage>
</organism>
<dbReference type="PANTHER" id="PTHR31672:SF13">
    <property type="entry name" value="F-BOX PROTEIN CPR30-LIKE"/>
    <property type="match status" value="1"/>
</dbReference>
<accession>A0AAD8GTU2</accession>
<dbReference type="EMBL" id="JAUIZM010000011">
    <property type="protein sequence ID" value="KAK1354222.1"/>
    <property type="molecule type" value="Genomic_DNA"/>
</dbReference>
<gene>
    <name evidence="2" type="ORF">POM88_047478</name>
</gene>
<dbReference type="InterPro" id="IPR050796">
    <property type="entry name" value="SCF_F-box_component"/>
</dbReference>
<sequence length="343" mass="38825">MESSRCRKRSSGSGGDDYLPEELIMKILSWAYVPSILMISSNYCDNGLCNATIVYPLEDEKQVSVPLITPFDSLRFISSFNGIVCVCNAIYSDIYLFNPLTRMSRKLPLKHSRDPHRYDVVFGFDSVSNDCKVLKIAYKMPARYCTDALDVLSVDLYSSISDSWREIQVGIALPSLAYCSFLPVLISGPVVDGVLYLEAVNTIVTFNLHSEMFGLIPYPSFNHRRKSNVLDFEGSVAVVLESIRDGSLDEKEVSLWTMEAVSDEVFWNKIFTFDAGFNDIDWVFLYAGANNFVGKTRLGQVLYDYWEKQTKYIRLPSQSFCVKALKHTETFLSAEQFIGVNNS</sequence>
<dbReference type="Pfam" id="PF08268">
    <property type="entry name" value="FBA_3"/>
    <property type="match status" value="1"/>
</dbReference>
<proteinExistence type="predicted"/>
<keyword evidence="3" id="KW-1185">Reference proteome</keyword>
<dbReference type="PANTHER" id="PTHR31672">
    <property type="entry name" value="BNACNNG10540D PROTEIN"/>
    <property type="match status" value="1"/>
</dbReference>
<evidence type="ECO:0000313" key="3">
    <source>
        <dbReference type="Proteomes" id="UP001237642"/>
    </source>
</evidence>
<reference evidence="2" key="2">
    <citation type="submission" date="2023-05" db="EMBL/GenBank/DDBJ databases">
        <authorList>
            <person name="Schelkunov M.I."/>
        </authorList>
    </citation>
    <scope>NUCLEOTIDE SEQUENCE</scope>
    <source>
        <strain evidence="2">Hsosn_3</strain>
        <tissue evidence="2">Leaf</tissue>
    </source>
</reference>